<evidence type="ECO:0000256" key="5">
    <source>
        <dbReference type="ARBA" id="ARBA00012438"/>
    </source>
</evidence>
<dbReference type="GO" id="GO:0004721">
    <property type="term" value="F:phosphoprotein phosphatase activity"/>
    <property type="evidence" value="ECO:0007669"/>
    <property type="project" value="UniProtKB-KW"/>
</dbReference>
<dbReference type="SUPFAM" id="SSF55874">
    <property type="entry name" value="ATPase domain of HSP90 chaperone/DNA topoisomerase II/histidine kinase"/>
    <property type="match status" value="1"/>
</dbReference>
<dbReference type="CDD" id="cd00082">
    <property type="entry name" value="HisKA"/>
    <property type="match status" value="1"/>
</dbReference>
<evidence type="ECO:0000256" key="13">
    <source>
        <dbReference type="ARBA" id="ARBA00022842"/>
    </source>
</evidence>
<keyword evidence="7" id="KW-0597">Phosphoprotein</keyword>
<dbReference type="EC" id="2.7.13.3" evidence="5"/>
<keyword evidence="17" id="KW-0843">Virulence</keyword>
<keyword evidence="14" id="KW-0904">Protein phosphatase</keyword>
<sequence length="502" mass="53827">MRLAHRLLISHALLTAALLGAAAFSVVAIVRMTSLLTEVREEQLGGVIKEEAVHQAAWAVEVATRHGLFACEHNAQGVSAAADTLRQRLANLDALLTLHGASTQPLLLRAAQGYQTYARHILAGNTCERLQNAALRNERLFLAEQLTDAWINTTLALHSAIRQREKRAHDIGSSAIAVGITLGGLAVVAAWAVARWVAQGVTRPLGQLSALAHRVGDGNFAPLPEVSGPREIRNLWADLDRMRGRLSELDQLKDAFVASASHDLRTPLARLRTAIGLLADGTAGPLTAQQQRVVELARVACEREIRLVTALLDLTRVQAGKTVRRDEGCRLDDLIERAVEEVSELAEEKGTELVVIAEGTTPPASLDAALVERSLVSLMTNAVRVSAPGQRVYVTRTLSPQGPDGRPGTWARVEVRDEGPGVPADARPRVFEPFFTRAVGAANADGLGLGLPLAQRMMRALGGDVLLLENANPGARFALVLPLGRGVPATTTPETTARRSDR</sequence>
<evidence type="ECO:0000256" key="7">
    <source>
        <dbReference type="ARBA" id="ARBA00022553"/>
    </source>
</evidence>
<dbReference type="PRINTS" id="PR00344">
    <property type="entry name" value="BCTRLSENSOR"/>
</dbReference>
<organism evidence="23 24">
    <name type="scientific">Corallococcus macrosporus DSM 14697</name>
    <dbReference type="NCBI Taxonomy" id="1189310"/>
    <lineage>
        <taxon>Bacteria</taxon>
        <taxon>Pseudomonadati</taxon>
        <taxon>Myxococcota</taxon>
        <taxon>Myxococcia</taxon>
        <taxon>Myxococcales</taxon>
        <taxon>Cystobacterineae</taxon>
        <taxon>Myxococcaceae</taxon>
        <taxon>Corallococcus</taxon>
    </lineage>
</organism>
<dbReference type="PROSITE" id="PS50109">
    <property type="entry name" value="HIS_KIN"/>
    <property type="match status" value="1"/>
</dbReference>
<protein>
    <recommendedName>
        <fullName evidence="19">Signal transduction histidine-protein kinase/phosphatase MprB</fullName>
        <ecNumber evidence="5">2.7.13.3</ecNumber>
    </recommendedName>
    <alternativeName>
        <fullName evidence="20">Mycobacterial persistence regulator B</fullName>
    </alternativeName>
</protein>
<dbReference type="AlphaFoldDB" id="A0A250JYC2"/>
<keyword evidence="9" id="KW-0547">Nucleotide-binding</keyword>
<comment type="catalytic activity">
    <reaction evidence="1">
        <text>ATP + protein L-histidine = ADP + protein N-phospho-L-histidine.</text>
        <dbReference type="EC" id="2.7.13.3"/>
    </reaction>
</comment>
<dbReference type="Pfam" id="PF00512">
    <property type="entry name" value="HisKA"/>
    <property type="match status" value="1"/>
</dbReference>
<dbReference type="GO" id="GO:0005886">
    <property type="term" value="C:plasma membrane"/>
    <property type="evidence" value="ECO:0007669"/>
    <property type="project" value="UniProtKB-SubCell"/>
</dbReference>
<evidence type="ECO:0000256" key="19">
    <source>
        <dbReference type="ARBA" id="ARBA00040454"/>
    </source>
</evidence>
<dbReference type="InterPro" id="IPR050980">
    <property type="entry name" value="2C_sensor_his_kinase"/>
</dbReference>
<dbReference type="Gene3D" id="6.10.340.10">
    <property type="match status" value="1"/>
</dbReference>
<keyword evidence="11" id="KW-0378">Hydrolase</keyword>
<accession>A0A250JYC2</accession>
<evidence type="ECO:0000256" key="16">
    <source>
        <dbReference type="ARBA" id="ARBA00023016"/>
    </source>
</evidence>
<dbReference type="OrthoDB" id="5484264at2"/>
<keyword evidence="15" id="KW-0902">Two-component regulatory system</keyword>
<proteinExistence type="predicted"/>
<keyword evidence="24" id="KW-1185">Reference proteome</keyword>
<dbReference type="KEGG" id="mmas:MYMAC_004476"/>
<evidence type="ECO:0000256" key="20">
    <source>
        <dbReference type="ARBA" id="ARBA00041776"/>
    </source>
</evidence>
<dbReference type="SMART" id="SM00304">
    <property type="entry name" value="HAMP"/>
    <property type="match status" value="1"/>
</dbReference>
<evidence type="ECO:0000256" key="15">
    <source>
        <dbReference type="ARBA" id="ARBA00023012"/>
    </source>
</evidence>
<evidence type="ECO:0000256" key="8">
    <source>
        <dbReference type="ARBA" id="ARBA00022679"/>
    </source>
</evidence>
<evidence type="ECO:0000256" key="9">
    <source>
        <dbReference type="ARBA" id="ARBA00022741"/>
    </source>
</evidence>
<evidence type="ECO:0000256" key="18">
    <source>
        <dbReference type="ARBA" id="ARBA00023211"/>
    </source>
</evidence>
<keyword evidence="16" id="KW-0346">Stress response</keyword>
<evidence type="ECO:0000256" key="10">
    <source>
        <dbReference type="ARBA" id="ARBA00022777"/>
    </source>
</evidence>
<dbReference type="EMBL" id="CP022203">
    <property type="protein sequence ID" value="ATB48845.1"/>
    <property type="molecule type" value="Genomic_DNA"/>
</dbReference>
<feature type="domain" description="Histidine kinase" evidence="21">
    <location>
        <begin position="259"/>
        <end position="485"/>
    </location>
</feature>
<dbReference type="InterPro" id="IPR005467">
    <property type="entry name" value="His_kinase_dom"/>
</dbReference>
<dbReference type="RefSeq" id="WP_095959599.1">
    <property type="nucleotide sequence ID" value="NZ_CP022203.1"/>
</dbReference>
<evidence type="ECO:0000313" key="23">
    <source>
        <dbReference type="EMBL" id="ATB48845.1"/>
    </source>
</evidence>
<comment type="cofactor">
    <cofactor evidence="3">
        <name>Mg(2+)</name>
        <dbReference type="ChEBI" id="CHEBI:18420"/>
    </cofactor>
</comment>
<dbReference type="Proteomes" id="UP000217343">
    <property type="component" value="Chromosome"/>
</dbReference>
<dbReference type="InterPro" id="IPR003594">
    <property type="entry name" value="HATPase_dom"/>
</dbReference>
<evidence type="ECO:0000256" key="2">
    <source>
        <dbReference type="ARBA" id="ARBA00001936"/>
    </source>
</evidence>
<comment type="cofactor">
    <cofactor evidence="2">
        <name>Mn(2+)</name>
        <dbReference type="ChEBI" id="CHEBI:29035"/>
    </cofactor>
</comment>
<evidence type="ECO:0000313" key="24">
    <source>
        <dbReference type="Proteomes" id="UP000217343"/>
    </source>
</evidence>
<dbReference type="InterPro" id="IPR003660">
    <property type="entry name" value="HAMP_dom"/>
</dbReference>
<dbReference type="PROSITE" id="PS50885">
    <property type="entry name" value="HAMP"/>
    <property type="match status" value="1"/>
</dbReference>
<evidence type="ECO:0000256" key="4">
    <source>
        <dbReference type="ARBA" id="ARBA00004651"/>
    </source>
</evidence>
<evidence type="ECO:0000259" key="22">
    <source>
        <dbReference type="PROSITE" id="PS50885"/>
    </source>
</evidence>
<evidence type="ECO:0000256" key="17">
    <source>
        <dbReference type="ARBA" id="ARBA00023026"/>
    </source>
</evidence>
<keyword evidence="6" id="KW-0472">Membrane</keyword>
<keyword evidence="10 23" id="KW-0418">Kinase</keyword>
<reference evidence="23 24" key="1">
    <citation type="submission" date="2017-06" db="EMBL/GenBank/DDBJ databases">
        <title>Sequencing and comparative analysis of myxobacterial genomes.</title>
        <authorList>
            <person name="Rupp O."/>
            <person name="Goesmann A."/>
            <person name="Sogaard-Andersen L."/>
        </authorList>
    </citation>
    <scope>NUCLEOTIDE SEQUENCE [LARGE SCALE GENOMIC DNA]</scope>
    <source>
        <strain evidence="23 24">DSM 14697</strain>
    </source>
</reference>
<dbReference type="GO" id="GO:0005524">
    <property type="term" value="F:ATP binding"/>
    <property type="evidence" value="ECO:0007669"/>
    <property type="project" value="UniProtKB-KW"/>
</dbReference>
<keyword evidence="8" id="KW-0808">Transferase</keyword>
<dbReference type="InterPro" id="IPR003661">
    <property type="entry name" value="HisK_dim/P_dom"/>
</dbReference>
<dbReference type="SMART" id="SM00388">
    <property type="entry name" value="HisKA"/>
    <property type="match status" value="1"/>
</dbReference>
<dbReference type="InterPro" id="IPR036890">
    <property type="entry name" value="HATPase_C_sf"/>
</dbReference>
<dbReference type="SMART" id="SM00387">
    <property type="entry name" value="HATPase_c"/>
    <property type="match status" value="1"/>
</dbReference>
<name>A0A250JYC2_9BACT</name>
<dbReference type="InterPro" id="IPR004358">
    <property type="entry name" value="Sig_transdc_His_kin-like_C"/>
</dbReference>
<dbReference type="PANTHER" id="PTHR44936:SF9">
    <property type="entry name" value="SENSOR PROTEIN CREC"/>
    <property type="match status" value="1"/>
</dbReference>
<keyword evidence="6" id="KW-1003">Cell membrane</keyword>
<dbReference type="Pfam" id="PF00672">
    <property type="entry name" value="HAMP"/>
    <property type="match status" value="1"/>
</dbReference>
<keyword evidence="12" id="KW-0067">ATP-binding</keyword>
<evidence type="ECO:0000256" key="1">
    <source>
        <dbReference type="ARBA" id="ARBA00000085"/>
    </source>
</evidence>
<gene>
    <name evidence="23" type="ORF">MYMAC_004476</name>
</gene>
<dbReference type="Gene3D" id="3.30.565.10">
    <property type="entry name" value="Histidine kinase-like ATPase, C-terminal domain"/>
    <property type="match status" value="1"/>
</dbReference>
<feature type="domain" description="HAMP" evidence="22">
    <location>
        <begin position="199"/>
        <end position="251"/>
    </location>
</feature>
<evidence type="ECO:0000256" key="3">
    <source>
        <dbReference type="ARBA" id="ARBA00001946"/>
    </source>
</evidence>
<dbReference type="InterPro" id="IPR036097">
    <property type="entry name" value="HisK_dim/P_sf"/>
</dbReference>
<comment type="subcellular location">
    <subcellularLocation>
        <location evidence="4">Cell membrane</location>
        <topology evidence="4">Multi-pass membrane protein</topology>
    </subcellularLocation>
</comment>
<evidence type="ECO:0000256" key="14">
    <source>
        <dbReference type="ARBA" id="ARBA00022912"/>
    </source>
</evidence>
<keyword evidence="13" id="KW-0460">Magnesium</keyword>
<evidence type="ECO:0000259" key="21">
    <source>
        <dbReference type="PROSITE" id="PS50109"/>
    </source>
</evidence>
<dbReference type="SUPFAM" id="SSF47384">
    <property type="entry name" value="Homodimeric domain of signal transducing histidine kinase"/>
    <property type="match status" value="1"/>
</dbReference>
<dbReference type="Gene3D" id="1.10.287.130">
    <property type="match status" value="1"/>
</dbReference>
<dbReference type="Pfam" id="PF02518">
    <property type="entry name" value="HATPase_c"/>
    <property type="match status" value="1"/>
</dbReference>
<evidence type="ECO:0000256" key="6">
    <source>
        <dbReference type="ARBA" id="ARBA00022475"/>
    </source>
</evidence>
<evidence type="ECO:0000256" key="12">
    <source>
        <dbReference type="ARBA" id="ARBA00022840"/>
    </source>
</evidence>
<evidence type="ECO:0000256" key="11">
    <source>
        <dbReference type="ARBA" id="ARBA00022801"/>
    </source>
</evidence>
<dbReference type="SUPFAM" id="SSF158472">
    <property type="entry name" value="HAMP domain-like"/>
    <property type="match status" value="1"/>
</dbReference>
<dbReference type="PANTHER" id="PTHR44936">
    <property type="entry name" value="SENSOR PROTEIN CREC"/>
    <property type="match status" value="1"/>
</dbReference>
<dbReference type="CDD" id="cd06225">
    <property type="entry name" value="HAMP"/>
    <property type="match status" value="1"/>
</dbReference>
<dbReference type="GO" id="GO:0000155">
    <property type="term" value="F:phosphorelay sensor kinase activity"/>
    <property type="evidence" value="ECO:0007669"/>
    <property type="project" value="InterPro"/>
</dbReference>
<keyword evidence="18" id="KW-0464">Manganese</keyword>